<evidence type="ECO:0000256" key="1">
    <source>
        <dbReference type="ARBA" id="ARBA00006129"/>
    </source>
</evidence>
<reference evidence="4 5" key="1">
    <citation type="journal article" date="2014" name="Antonie Van Leeuwenhoek">
        <title>Hyphomonas beringensis sp. nov. and Hyphomonas chukchiensis sp. nov., isolated from surface seawater of the Bering Sea and Chukchi Sea.</title>
        <authorList>
            <person name="Li C."/>
            <person name="Lai Q."/>
            <person name="Li G."/>
            <person name="Dong C."/>
            <person name="Wang J."/>
            <person name="Liao Y."/>
            <person name="Shao Z."/>
        </authorList>
    </citation>
    <scope>NUCLEOTIDE SEQUENCE [LARGE SCALE GENOMIC DNA]</scope>
    <source>
        <strain evidence="4 5">MHS-2</strain>
    </source>
</reference>
<dbReference type="InterPro" id="IPR051338">
    <property type="entry name" value="NodU/CmcH_Carbamoyltrnsfr"/>
</dbReference>
<name>A0A059FTK5_9PROT</name>
<keyword evidence="4" id="KW-0808">Transferase</keyword>
<dbReference type="GO" id="GO:0016740">
    <property type="term" value="F:transferase activity"/>
    <property type="evidence" value="ECO:0007669"/>
    <property type="project" value="UniProtKB-KW"/>
</dbReference>
<organism evidence="4 5">
    <name type="scientific">Hyphomonas johnsonii MHS-2</name>
    <dbReference type="NCBI Taxonomy" id="1280950"/>
    <lineage>
        <taxon>Bacteria</taxon>
        <taxon>Pseudomonadati</taxon>
        <taxon>Pseudomonadota</taxon>
        <taxon>Alphaproteobacteria</taxon>
        <taxon>Hyphomonadales</taxon>
        <taxon>Hyphomonadaceae</taxon>
        <taxon>Hyphomonas</taxon>
    </lineage>
</organism>
<dbReference type="PATRIC" id="fig|1280950.3.peg.299"/>
<accession>A0A059FTK5</accession>
<dbReference type="RefSeq" id="WP_035612853.1">
    <property type="nucleotide sequence ID" value="NZ_ARYK01000001.1"/>
</dbReference>
<dbReference type="Proteomes" id="UP000025171">
    <property type="component" value="Unassembled WGS sequence"/>
</dbReference>
<dbReference type="eggNOG" id="COG2192">
    <property type="taxonomic scope" value="Bacteria"/>
</dbReference>
<dbReference type="Pfam" id="PF02543">
    <property type="entry name" value="Carbam_trans_N"/>
    <property type="match status" value="1"/>
</dbReference>
<dbReference type="Gene3D" id="3.30.420.40">
    <property type="match status" value="2"/>
</dbReference>
<protein>
    <submittedName>
        <fullName evidence="4">NodU family carbamoyl transferase</fullName>
    </submittedName>
</protein>
<sequence length="614" mass="66832">MIENPRVVLGVSSYFHDSAAALVVDGRLVAAAQEERFTRKKGDASFPDNAIEYCLSQVPRGRAMEALAYYEHPGLKIERIVRSALDNAPKGALNWRRTLKTLRELDQELPRDLLRVFPDPDKVQFVPHHKSHAASAFYPSPFERAAVLVVDGVGEWSTTTLWRGDETGLTALREIRFPHSLGLLYSAFTQYCGFKVNSGEYKLMGLAPFGRARFTQLILDKLIDVKDDGSFALNMEYFGFATRPSTIGPLFEGLFGEPPRPERAPMTPHYMDVAASGQAALQHVMRALATSALAISELDNLCLAGGVAQNCVANSDIARNVAGLKGLWIQPAPGDAGGAAGAAFVVAQKRPRQATPGSARDAMSGALLGPDYTDDAVAEALEAAGVVYERPATPEDLISECVTALQAGEVIGHFHGRMEFGPRALGNRSILADPRPAGTLHRVNLKIKFREGWRPFAPVVLAEEAERLFEPPFDSPHMLLVAQLRQEFRGDNTLRHARASGGYEPAQLQGAVTSDFAAVTHVDYSARLQTIDSTSESRMRSILDAFFQATGCPILLNTSFNVRGEPIVCSPADAVACFLNTDLDVLVAGPFIVQKAKQPGHLKARMGRMHFDPD</sequence>
<dbReference type="Pfam" id="PF16861">
    <property type="entry name" value="Carbam_trans_C"/>
    <property type="match status" value="1"/>
</dbReference>
<dbReference type="EMBL" id="ARYK01000001">
    <property type="protein sequence ID" value="KCZ94000.1"/>
    <property type="molecule type" value="Genomic_DNA"/>
</dbReference>
<feature type="domain" description="Carbamoyltransferase" evidence="2">
    <location>
        <begin position="8"/>
        <end position="343"/>
    </location>
</feature>
<dbReference type="Gene3D" id="3.90.870.20">
    <property type="entry name" value="Carbamoyltransferase, C-terminal domain"/>
    <property type="match status" value="1"/>
</dbReference>
<dbReference type="AlphaFoldDB" id="A0A059FTK5"/>
<proteinExistence type="inferred from homology"/>
<evidence type="ECO:0000259" key="3">
    <source>
        <dbReference type="Pfam" id="PF16861"/>
    </source>
</evidence>
<dbReference type="InterPro" id="IPR003696">
    <property type="entry name" value="Carbtransf_dom"/>
</dbReference>
<evidence type="ECO:0000259" key="2">
    <source>
        <dbReference type="Pfam" id="PF02543"/>
    </source>
</evidence>
<dbReference type="CDD" id="cd24098">
    <property type="entry name" value="ASKHA_NBD_TobZ_N"/>
    <property type="match status" value="1"/>
</dbReference>
<evidence type="ECO:0000313" key="4">
    <source>
        <dbReference type="EMBL" id="KCZ94000.1"/>
    </source>
</evidence>
<dbReference type="STRING" id="1280950.HJO_01455"/>
<dbReference type="SUPFAM" id="SSF53067">
    <property type="entry name" value="Actin-like ATPase domain"/>
    <property type="match status" value="1"/>
</dbReference>
<dbReference type="InterPro" id="IPR043129">
    <property type="entry name" value="ATPase_NBD"/>
</dbReference>
<keyword evidence="5" id="KW-1185">Reference proteome</keyword>
<dbReference type="PANTHER" id="PTHR34847:SF1">
    <property type="entry name" value="NODULATION PROTEIN U"/>
    <property type="match status" value="1"/>
</dbReference>
<comment type="caution">
    <text evidence="4">The sequence shown here is derived from an EMBL/GenBank/DDBJ whole genome shotgun (WGS) entry which is preliminary data.</text>
</comment>
<gene>
    <name evidence="4" type="ORF">HJO_01455</name>
</gene>
<comment type="similarity">
    <text evidence="1">Belongs to the NodU/CmcH family.</text>
</comment>
<dbReference type="InterPro" id="IPR031730">
    <property type="entry name" value="Carbam_trans_C"/>
</dbReference>
<dbReference type="PANTHER" id="PTHR34847">
    <property type="entry name" value="NODULATION PROTEIN U"/>
    <property type="match status" value="1"/>
</dbReference>
<dbReference type="InterPro" id="IPR038152">
    <property type="entry name" value="Carbam_trans_C_sf"/>
</dbReference>
<evidence type="ECO:0000313" key="5">
    <source>
        <dbReference type="Proteomes" id="UP000025171"/>
    </source>
</evidence>
<feature type="domain" description="Carbamoyltransferase C-terminal" evidence="3">
    <location>
        <begin position="404"/>
        <end position="595"/>
    </location>
</feature>